<evidence type="ECO:0000313" key="2">
    <source>
        <dbReference type="EMBL" id="WVY96921.1"/>
    </source>
</evidence>
<keyword evidence="3" id="KW-1185">Reference proteome</keyword>
<dbReference type="Proteomes" id="UP001374535">
    <property type="component" value="Chromosome 9"/>
</dbReference>
<dbReference type="EMBL" id="CP144692">
    <property type="protein sequence ID" value="WVY96921.1"/>
    <property type="molecule type" value="Genomic_DNA"/>
</dbReference>
<evidence type="ECO:0000256" key="1">
    <source>
        <dbReference type="SAM" id="MobiDB-lite"/>
    </source>
</evidence>
<organism evidence="2 3">
    <name type="scientific">Vigna mungo</name>
    <name type="common">Black gram</name>
    <name type="synonym">Phaseolus mungo</name>
    <dbReference type="NCBI Taxonomy" id="3915"/>
    <lineage>
        <taxon>Eukaryota</taxon>
        <taxon>Viridiplantae</taxon>
        <taxon>Streptophyta</taxon>
        <taxon>Embryophyta</taxon>
        <taxon>Tracheophyta</taxon>
        <taxon>Spermatophyta</taxon>
        <taxon>Magnoliopsida</taxon>
        <taxon>eudicotyledons</taxon>
        <taxon>Gunneridae</taxon>
        <taxon>Pentapetalae</taxon>
        <taxon>rosids</taxon>
        <taxon>fabids</taxon>
        <taxon>Fabales</taxon>
        <taxon>Fabaceae</taxon>
        <taxon>Papilionoideae</taxon>
        <taxon>50 kb inversion clade</taxon>
        <taxon>NPAAA clade</taxon>
        <taxon>indigoferoid/millettioid clade</taxon>
        <taxon>Phaseoleae</taxon>
        <taxon>Vigna</taxon>
    </lineage>
</organism>
<accession>A0AAQ3MTT7</accession>
<proteinExistence type="predicted"/>
<evidence type="ECO:0008006" key="4">
    <source>
        <dbReference type="Google" id="ProtNLM"/>
    </source>
</evidence>
<gene>
    <name evidence="2" type="ORF">V8G54_029072</name>
</gene>
<protein>
    <recommendedName>
        <fullName evidence="4">Zinc finger, CCHC-type</fullName>
    </recommendedName>
</protein>
<sequence length="123" mass="14227">MMYGRISLAVGFQTTCQQDNKSVIMSQTYLPPRSRLEDHRTVEINKERASKSNIFSKMTTIREISANFHKLDKFEGVGFRRWQKKMHFLLSALNVAYVLSSPPTQRKRNQDIGGTTKKEQMGE</sequence>
<name>A0AAQ3MTT7_VIGMU</name>
<reference evidence="2 3" key="1">
    <citation type="journal article" date="2023" name="Life. Sci Alliance">
        <title>Evolutionary insights into 3D genome organization and epigenetic landscape of Vigna mungo.</title>
        <authorList>
            <person name="Junaid A."/>
            <person name="Singh B."/>
            <person name="Bhatia S."/>
        </authorList>
    </citation>
    <scope>NUCLEOTIDE SEQUENCE [LARGE SCALE GENOMIC DNA]</scope>
    <source>
        <strain evidence="2">Urdbean</strain>
    </source>
</reference>
<evidence type="ECO:0000313" key="3">
    <source>
        <dbReference type="Proteomes" id="UP001374535"/>
    </source>
</evidence>
<feature type="region of interest" description="Disordered" evidence="1">
    <location>
        <begin position="102"/>
        <end position="123"/>
    </location>
</feature>
<dbReference type="AlphaFoldDB" id="A0AAQ3MTT7"/>